<evidence type="ECO:0000256" key="2">
    <source>
        <dbReference type="ARBA" id="ARBA00022803"/>
    </source>
</evidence>
<dbReference type="InterPro" id="IPR011990">
    <property type="entry name" value="TPR-like_helical_dom_sf"/>
</dbReference>
<keyword evidence="2 3" id="KW-0802">TPR repeat</keyword>
<keyword evidence="4" id="KW-0808">Transferase</keyword>
<evidence type="ECO:0000313" key="5">
    <source>
        <dbReference type="Proteomes" id="UP000254950"/>
    </source>
</evidence>
<gene>
    <name evidence="4" type="ORF">NCTC12862_01274</name>
</gene>
<dbReference type="Gene3D" id="1.25.40.10">
    <property type="entry name" value="Tetratricopeptide repeat domain"/>
    <property type="match status" value="1"/>
</dbReference>
<dbReference type="AlphaFoldDB" id="A0A380ZEZ0"/>
<dbReference type="RefSeq" id="WP_004856570.1">
    <property type="nucleotide sequence ID" value="NZ_CACVBH010000001.1"/>
</dbReference>
<evidence type="ECO:0000256" key="1">
    <source>
        <dbReference type="ARBA" id="ARBA00022737"/>
    </source>
</evidence>
<organism evidence="4 5">
    <name type="scientific">Bartonella doshiae</name>
    <dbReference type="NCBI Taxonomy" id="33044"/>
    <lineage>
        <taxon>Bacteria</taxon>
        <taxon>Pseudomonadati</taxon>
        <taxon>Pseudomonadota</taxon>
        <taxon>Alphaproteobacteria</taxon>
        <taxon>Hyphomicrobiales</taxon>
        <taxon>Bartonellaceae</taxon>
        <taxon>Bartonella</taxon>
    </lineage>
</organism>
<dbReference type="SUPFAM" id="SSF48452">
    <property type="entry name" value="TPR-like"/>
    <property type="match status" value="1"/>
</dbReference>
<name>A0A380ZEZ0_BARDO</name>
<dbReference type="GO" id="GO:0016740">
    <property type="term" value="F:transferase activity"/>
    <property type="evidence" value="ECO:0007669"/>
    <property type="project" value="UniProtKB-KW"/>
</dbReference>
<dbReference type="SMART" id="SM00028">
    <property type="entry name" value="TPR"/>
    <property type="match status" value="2"/>
</dbReference>
<dbReference type="InterPro" id="IPR019734">
    <property type="entry name" value="TPR_rpt"/>
</dbReference>
<evidence type="ECO:0000313" key="4">
    <source>
        <dbReference type="EMBL" id="SUV45537.1"/>
    </source>
</evidence>
<keyword evidence="1" id="KW-0677">Repeat</keyword>
<dbReference type="InterPro" id="IPR050498">
    <property type="entry name" value="Ycf3"/>
</dbReference>
<proteinExistence type="predicted"/>
<dbReference type="EMBL" id="UFTF01000001">
    <property type="protein sequence ID" value="SUV45537.1"/>
    <property type="molecule type" value="Genomic_DNA"/>
</dbReference>
<reference evidence="4 5" key="1">
    <citation type="submission" date="2018-06" db="EMBL/GenBank/DDBJ databases">
        <authorList>
            <consortium name="Pathogen Informatics"/>
            <person name="Doyle S."/>
        </authorList>
    </citation>
    <scope>NUCLEOTIDE SEQUENCE [LARGE SCALE GENOMIC DNA]</scope>
    <source>
        <strain evidence="4 5">NCTC12862</strain>
    </source>
</reference>
<feature type="repeat" description="TPR" evidence="3">
    <location>
        <begin position="191"/>
        <end position="224"/>
    </location>
</feature>
<dbReference type="STRING" id="33044.GCA_900005695_01414"/>
<protein>
    <submittedName>
        <fullName evidence="4">Predicted O-linked N-acetylglucosamine transferase, SPINDLY family</fullName>
    </submittedName>
</protein>
<dbReference type="PANTHER" id="PTHR44858">
    <property type="entry name" value="TETRATRICOPEPTIDE REPEAT PROTEIN 6"/>
    <property type="match status" value="1"/>
</dbReference>
<evidence type="ECO:0000256" key="3">
    <source>
        <dbReference type="PROSITE-ProRule" id="PRU00339"/>
    </source>
</evidence>
<dbReference type="Proteomes" id="UP000254950">
    <property type="component" value="Unassembled WGS sequence"/>
</dbReference>
<dbReference type="OrthoDB" id="9815010at2"/>
<dbReference type="PANTHER" id="PTHR44858:SF1">
    <property type="entry name" value="UDP-N-ACETYLGLUCOSAMINE--PEPTIDE N-ACETYLGLUCOSAMINYLTRANSFERASE SPINDLY-RELATED"/>
    <property type="match status" value="1"/>
</dbReference>
<sequence length="277" mass="31623">MGLFVLLKTLRKCNFFLYLRDLFIPCGRAFVLWLSGSCLLALCFLSPVYGQDSPLYGQDAPSLPFEPPPPQLLLPLDDLIPNKIPSAPATPDSDSPVMTLEDFNSTLSPHTQTAKQRKEAEIARLLKELKYCAQAEEAKKISQQIQRLWAQSGSETIDLLMSWVEDAINTEDYGLALDYIDNVLALSFDYAEAWVRRAWVHIQMSDFKLAMLDLNQAIKFEPRNYIAFFELGVIMEAVERPQLAIKAYEMALQYYPQMQKVQKRVEFLLDQQTSQAL</sequence>
<dbReference type="PROSITE" id="PS50005">
    <property type="entry name" value="TPR"/>
    <property type="match status" value="1"/>
</dbReference>
<accession>A0A380ZEZ0</accession>